<evidence type="ECO:0000256" key="1">
    <source>
        <dbReference type="ARBA" id="ARBA00022468"/>
    </source>
</evidence>
<dbReference type="GO" id="GO:0005096">
    <property type="term" value="F:GTPase activator activity"/>
    <property type="evidence" value="ECO:0007669"/>
    <property type="project" value="UniProtKB-KW"/>
</dbReference>
<keyword evidence="2" id="KW-0479">Metal-binding</keyword>
<evidence type="ECO:0000259" key="7">
    <source>
        <dbReference type="PROSITE" id="PS50115"/>
    </source>
</evidence>
<evidence type="ECO:0000256" key="3">
    <source>
        <dbReference type="ARBA" id="ARBA00022771"/>
    </source>
</evidence>
<feature type="compositionally biased region" description="Polar residues" evidence="6">
    <location>
        <begin position="299"/>
        <end position="323"/>
    </location>
</feature>
<dbReference type="PRINTS" id="PR00405">
    <property type="entry name" value="REVINTRACTNG"/>
</dbReference>
<dbReference type="GO" id="GO:0048205">
    <property type="term" value="P:COPI coating of Golgi vesicle"/>
    <property type="evidence" value="ECO:0007669"/>
    <property type="project" value="TreeGrafter"/>
</dbReference>
<dbReference type="VEuPathDB" id="CryptoDB:Cvel_2122"/>
<dbReference type="SUPFAM" id="SSF57863">
    <property type="entry name" value="ArfGap/RecO-like zinc finger"/>
    <property type="match status" value="1"/>
</dbReference>
<proteinExistence type="predicted"/>
<dbReference type="GO" id="GO:0000139">
    <property type="term" value="C:Golgi membrane"/>
    <property type="evidence" value="ECO:0007669"/>
    <property type="project" value="GOC"/>
</dbReference>
<dbReference type="SMART" id="SM00105">
    <property type="entry name" value="ArfGap"/>
    <property type="match status" value="1"/>
</dbReference>
<dbReference type="PANTHER" id="PTHR45686:SF4">
    <property type="entry name" value="ADP-RIBOSYLATION FACTOR GTPASE ACTIVATING PROTEIN 3, ISOFORM H"/>
    <property type="match status" value="1"/>
</dbReference>
<feature type="compositionally biased region" description="Low complexity" evidence="6">
    <location>
        <begin position="231"/>
        <end position="242"/>
    </location>
</feature>
<dbReference type="AlphaFoldDB" id="A0A0G4IAL6"/>
<feature type="compositionally biased region" description="Low complexity" evidence="6">
    <location>
        <begin position="326"/>
        <end position="343"/>
    </location>
</feature>
<evidence type="ECO:0000256" key="6">
    <source>
        <dbReference type="SAM" id="MobiDB-lite"/>
    </source>
</evidence>
<feature type="compositionally biased region" description="Low complexity" evidence="6">
    <location>
        <begin position="180"/>
        <end position="191"/>
    </location>
</feature>
<evidence type="ECO:0000256" key="5">
    <source>
        <dbReference type="PROSITE-ProRule" id="PRU00288"/>
    </source>
</evidence>
<sequence length="441" mass="45547">MPVDASTATGAQLLDLPVDEKGFVSEADRDAVFRRLRSKMENRSCFDCNARNPTWISVSHGVYLCLGCSGTHRRWGVHVSYVRSVDLDDYTPAQLLAMDMGGNAKARAYFKTHGLLDGKQVDFHGKVSQKYRAHLQKEVEQVQAGKAPTEFAELQSSPVGGMGPGSRQDSLEGFAPLQQAAAASMDAPKAPLKIGGQPQPPQTTTPAPPPTADPPTEAALPPKPPAVILPTASSSAGAPGVAGASSSLAARLAASKASAGTAATGGKIGAKKLDDVDDFFAEIEKEEKAKQVVGAAATTVPSGTAATTPGKNAATASTGNKTPTGAPAKSAAAPAAASAAAPANPGSDRFAKAKAISSDQYFGHHQGAAERHEFSVKLAALQGATSISSDRFFGREEETPQNDGITVDLDDIKLKAAQGLESLRSGAKNLSQKAADWLLRG</sequence>
<dbReference type="PhylomeDB" id="A0A0G4IAL6"/>
<dbReference type="GO" id="GO:0008270">
    <property type="term" value="F:zinc ion binding"/>
    <property type="evidence" value="ECO:0007669"/>
    <property type="project" value="UniProtKB-KW"/>
</dbReference>
<dbReference type="EMBL" id="CDMZ01005765">
    <property type="protein sequence ID" value="CEM54196.1"/>
    <property type="molecule type" value="Genomic_DNA"/>
</dbReference>
<keyword evidence="3 5" id="KW-0863">Zinc-finger</keyword>
<evidence type="ECO:0000256" key="2">
    <source>
        <dbReference type="ARBA" id="ARBA00022723"/>
    </source>
</evidence>
<gene>
    <name evidence="8" type="ORF">Cvel_2122</name>
</gene>
<feature type="domain" description="Arf-GAP" evidence="7">
    <location>
        <begin position="30"/>
        <end position="144"/>
    </location>
</feature>
<name>A0A0G4IAL6_9ALVE</name>
<dbReference type="PANTHER" id="PTHR45686">
    <property type="entry name" value="ADP-RIBOSYLATION FACTOR GTPASE ACTIVATING PROTEIN 3, ISOFORM H-RELATED"/>
    <property type="match status" value="1"/>
</dbReference>
<feature type="region of interest" description="Disordered" evidence="6">
    <location>
        <begin position="295"/>
        <end position="347"/>
    </location>
</feature>
<keyword evidence="4" id="KW-0862">Zinc</keyword>
<dbReference type="CDD" id="cd08831">
    <property type="entry name" value="ArfGap_ArfGap2_3_like"/>
    <property type="match status" value="1"/>
</dbReference>
<organism evidence="8">
    <name type="scientific">Chromera velia CCMP2878</name>
    <dbReference type="NCBI Taxonomy" id="1169474"/>
    <lineage>
        <taxon>Eukaryota</taxon>
        <taxon>Sar</taxon>
        <taxon>Alveolata</taxon>
        <taxon>Colpodellida</taxon>
        <taxon>Chromeraceae</taxon>
        <taxon>Chromera</taxon>
    </lineage>
</organism>
<feature type="compositionally biased region" description="Pro residues" evidence="6">
    <location>
        <begin position="198"/>
        <end position="213"/>
    </location>
</feature>
<reference evidence="8" key="1">
    <citation type="submission" date="2014-11" db="EMBL/GenBank/DDBJ databases">
        <authorList>
            <person name="Otto D Thomas"/>
            <person name="Naeem Raeece"/>
        </authorList>
    </citation>
    <scope>NUCLEOTIDE SEQUENCE</scope>
</reference>
<accession>A0A0G4IAL6</accession>
<keyword evidence="1" id="KW-0343">GTPase activation</keyword>
<evidence type="ECO:0000313" key="8">
    <source>
        <dbReference type="EMBL" id="CEM54196.1"/>
    </source>
</evidence>
<dbReference type="PROSITE" id="PS50115">
    <property type="entry name" value="ARFGAP"/>
    <property type="match status" value="1"/>
</dbReference>
<dbReference type="Gene3D" id="1.10.220.150">
    <property type="entry name" value="Arf GTPase activating protein"/>
    <property type="match status" value="1"/>
</dbReference>
<evidence type="ECO:0000256" key="4">
    <source>
        <dbReference type="ARBA" id="ARBA00022833"/>
    </source>
</evidence>
<dbReference type="InterPro" id="IPR037278">
    <property type="entry name" value="ARFGAP/RecO"/>
</dbReference>
<protein>
    <recommendedName>
        <fullName evidence="7">Arf-GAP domain-containing protein</fullName>
    </recommendedName>
</protein>
<feature type="region of interest" description="Disordered" evidence="6">
    <location>
        <begin position="180"/>
        <end position="242"/>
    </location>
</feature>
<dbReference type="InterPro" id="IPR038508">
    <property type="entry name" value="ArfGAP_dom_sf"/>
</dbReference>
<dbReference type="Pfam" id="PF01412">
    <property type="entry name" value="ArfGap"/>
    <property type="match status" value="1"/>
</dbReference>
<dbReference type="InterPro" id="IPR001164">
    <property type="entry name" value="ArfGAP_dom"/>
</dbReference>